<dbReference type="Proteomes" id="UP001159427">
    <property type="component" value="Unassembled WGS sequence"/>
</dbReference>
<keyword evidence="3" id="KW-1185">Reference proteome</keyword>
<organism evidence="2 3">
    <name type="scientific">Porites evermanni</name>
    <dbReference type="NCBI Taxonomy" id="104178"/>
    <lineage>
        <taxon>Eukaryota</taxon>
        <taxon>Metazoa</taxon>
        <taxon>Cnidaria</taxon>
        <taxon>Anthozoa</taxon>
        <taxon>Hexacorallia</taxon>
        <taxon>Scleractinia</taxon>
        <taxon>Fungiina</taxon>
        <taxon>Poritidae</taxon>
        <taxon>Porites</taxon>
    </lineage>
</organism>
<dbReference type="EMBL" id="CALNXI010000039">
    <property type="protein sequence ID" value="CAH3016303.1"/>
    <property type="molecule type" value="Genomic_DNA"/>
</dbReference>
<evidence type="ECO:0000256" key="1">
    <source>
        <dbReference type="SAM" id="MobiDB-lite"/>
    </source>
</evidence>
<reference evidence="2 3" key="1">
    <citation type="submission" date="2022-05" db="EMBL/GenBank/DDBJ databases">
        <authorList>
            <consortium name="Genoscope - CEA"/>
            <person name="William W."/>
        </authorList>
    </citation>
    <scope>NUCLEOTIDE SEQUENCE [LARGE SCALE GENOMIC DNA]</scope>
</reference>
<protein>
    <recommendedName>
        <fullName evidence="4">CUB domain-containing protein</fullName>
    </recommendedName>
</protein>
<evidence type="ECO:0008006" key="4">
    <source>
        <dbReference type="Google" id="ProtNLM"/>
    </source>
</evidence>
<evidence type="ECO:0000313" key="2">
    <source>
        <dbReference type="EMBL" id="CAH3016303.1"/>
    </source>
</evidence>
<evidence type="ECO:0000313" key="3">
    <source>
        <dbReference type="Proteomes" id="UP001159427"/>
    </source>
</evidence>
<proteinExistence type="predicted"/>
<feature type="compositionally biased region" description="Basic residues" evidence="1">
    <location>
        <begin position="117"/>
        <end position="129"/>
    </location>
</feature>
<sequence length="171" mass="19291">LTATTRLGYFYSSPLCTWTMSKNLFAKAVEDATLEITTSYDGSRNFGGKVIFLTGNDVYKSDLTISGFGFLNKRSGYKSICRDPYSQLSSRPRRLQSPIKNSCTNVSFLVEDSERPRRGRSYRGGRGRGRGNSYYREKSSHPHPRSHIVDDDDDIDMDNVGRGGHRSDSRL</sequence>
<gene>
    <name evidence="2" type="ORF">PEVE_00028153</name>
</gene>
<accession>A0ABN8LQF4</accession>
<comment type="caution">
    <text evidence="2">The sequence shown here is derived from an EMBL/GenBank/DDBJ whole genome shotgun (WGS) entry which is preliminary data.</text>
</comment>
<feature type="non-terminal residue" evidence="2">
    <location>
        <position position="1"/>
    </location>
</feature>
<feature type="region of interest" description="Disordered" evidence="1">
    <location>
        <begin position="114"/>
        <end position="171"/>
    </location>
</feature>
<name>A0ABN8LQF4_9CNID</name>